<protein>
    <submittedName>
        <fullName evidence="1">Uncharacterized protein</fullName>
    </submittedName>
</protein>
<dbReference type="AlphaFoldDB" id="A0AAE5S0I3"/>
<sequence length="59" mass="6395">MVSQTGMFAIQNSRSRLLSGKLNISATERLALSNVPDGSVKSGFSAAGFRRNRFHPKSI</sequence>
<evidence type="ECO:0000313" key="1">
    <source>
        <dbReference type="EMBL" id="POO53314.1"/>
    </source>
</evidence>
<reference evidence="1 2" key="1">
    <citation type="journal article" date="2018" name="Syst. Appl. Microbiol.">
        <title>Agrobacterium rosae sp. nov., isolated from galls on different agricultural crops.</title>
        <authorList>
            <person name="Kuzmanovic N."/>
            <person name="Pulawska J."/>
            <person name="Smalla K."/>
            <person name="Nesme X."/>
        </authorList>
    </citation>
    <scope>NUCLEOTIDE SEQUENCE [LARGE SCALE GENOMIC DNA]</scope>
    <source>
        <strain evidence="1 2">NCPPB 1650</strain>
    </source>
</reference>
<dbReference type="EMBL" id="NXEJ01000002">
    <property type="protein sequence ID" value="POO53314.1"/>
    <property type="molecule type" value="Genomic_DNA"/>
</dbReference>
<accession>A0AAE5S0I3</accession>
<organism evidence="1 2">
    <name type="scientific">Agrobacterium rosae</name>
    <dbReference type="NCBI Taxonomy" id="1972867"/>
    <lineage>
        <taxon>Bacteria</taxon>
        <taxon>Pseudomonadati</taxon>
        <taxon>Pseudomonadota</taxon>
        <taxon>Alphaproteobacteria</taxon>
        <taxon>Hyphomicrobiales</taxon>
        <taxon>Rhizobiaceae</taxon>
        <taxon>Rhizobium/Agrobacterium group</taxon>
        <taxon>Agrobacterium</taxon>
    </lineage>
</organism>
<comment type="caution">
    <text evidence="1">The sequence shown here is derived from an EMBL/GenBank/DDBJ whole genome shotgun (WGS) entry which is preliminary data.</text>
</comment>
<name>A0AAE5S0I3_9HYPH</name>
<dbReference type="Proteomes" id="UP000237447">
    <property type="component" value="Unassembled WGS sequence"/>
</dbReference>
<evidence type="ECO:0000313" key="2">
    <source>
        <dbReference type="Proteomes" id="UP000237447"/>
    </source>
</evidence>
<proteinExistence type="predicted"/>
<gene>
    <name evidence="1" type="ORF">CPJ18_03425</name>
</gene>